<keyword evidence="4" id="KW-0378">Hydrolase</keyword>
<dbReference type="OrthoDB" id="5244330at2"/>
<name>A0A545AN76_9ACTN</name>
<dbReference type="InParanoid" id="A0A545AN76"/>
<evidence type="ECO:0000259" key="8">
    <source>
        <dbReference type="PROSITE" id="PS51935"/>
    </source>
</evidence>
<organism evidence="9 10">
    <name type="scientific">Cryptosporangium phraense</name>
    <dbReference type="NCBI Taxonomy" id="2593070"/>
    <lineage>
        <taxon>Bacteria</taxon>
        <taxon>Bacillati</taxon>
        <taxon>Actinomycetota</taxon>
        <taxon>Actinomycetes</taxon>
        <taxon>Cryptosporangiales</taxon>
        <taxon>Cryptosporangiaceae</taxon>
        <taxon>Cryptosporangium</taxon>
    </lineage>
</organism>
<dbReference type="GO" id="GO:0005507">
    <property type="term" value="F:copper ion binding"/>
    <property type="evidence" value="ECO:0007669"/>
    <property type="project" value="InterPro"/>
</dbReference>
<proteinExistence type="inferred from homology"/>
<feature type="domain" description="NlpC/P60" evidence="8">
    <location>
        <begin position="300"/>
        <end position="422"/>
    </location>
</feature>
<evidence type="ECO:0000313" key="10">
    <source>
        <dbReference type="Proteomes" id="UP000317982"/>
    </source>
</evidence>
<feature type="compositionally biased region" description="Pro residues" evidence="6">
    <location>
        <begin position="110"/>
        <end position="123"/>
    </location>
</feature>
<dbReference type="InterPro" id="IPR038765">
    <property type="entry name" value="Papain-like_cys_pep_sf"/>
</dbReference>
<dbReference type="Gene3D" id="3.90.1720.10">
    <property type="entry name" value="endopeptidase domain like (from Nostoc punctiforme)"/>
    <property type="match status" value="1"/>
</dbReference>
<evidence type="ECO:0000256" key="1">
    <source>
        <dbReference type="ARBA" id="ARBA00007074"/>
    </source>
</evidence>
<feature type="region of interest" description="Disordered" evidence="6">
    <location>
        <begin position="71"/>
        <end position="136"/>
    </location>
</feature>
<keyword evidence="7" id="KW-0472">Membrane</keyword>
<evidence type="ECO:0000313" key="9">
    <source>
        <dbReference type="EMBL" id="TQS42782.1"/>
    </source>
</evidence>
<dbReference type="PANTHER" id="PTHR47359">
    <property type="entry name" value="PEPTIDOGLYCAN DL-ENDOPEPTIDASE CWLO"/>
    <property type="match status" value="1"/>
</dbReference>
<dbReference type="Pfam" id="PF00877">
    <property type="entry name" value="NLPC_P60"/>
    <property type="match status" value="1"/>
</dbReference>
<dbReference type="InterPro" id="IPR002355">
    <property type="entry name" value="Cu_oxidase_Cu_BS"/>
</dbReference>
<sequence>MRLNPLAPRTTGRHRAPTPTGCAYGSPHCHRSRHGLRGLAAMLPLLLAATGLLTGAGILPAGNRETQARPILPESAPTGAPIPDAQEPSAPASNVPSPGPTGPLPNDGDQPPPAPAVPTPPGTSPITAQVRQHEAATEAVAERLEDARVDLQALTNEQTAAATRLAQAASDLDTARIAVDTASRDSYITAARRPAGLPADPRDTMFGHADARSDAALAALRVAETRHQQATAESDRATAATVHQQQTVTDLSADLTHRGQELDKLRAAHQPILAADRRRQEATDAADAARYLHDADGRAADAALKAVEFALAQRGKPYEWGAEGPDRYDCSGLVQTAYAHAGIHLPRTARPQYRATPAVPVTALLPGDLLFFATDKTNWNTIHHVAIYLGHGRMLHAPTTGDVVRIAPVWWAEFYAATRVVVPAPTTPAASPHPARTPTPSRPATPTRAPVSPTVFPTGPAATAPPSPAPTTTTAPPLPASTPAAPDTPAPAPSETPALPSPAPPAVSPTESPLPSPSPTAAAP</sequence>
<dbReference type="AlphaFoldDB" id="A0A545AN76"/>
<feature type="transmembrane region" description="Helical" evidence="7">
    <location>
        <begin position="39"/>
        <end position="59"/>
    </location>
</feature>
<protein>
    <submittedName>
        <fullName evidence="9">NlpC/P60 family protein</fullName>
    </submittedName>
</protein>
<dbReference type="PRINTS" id="PR01217">
    <property type="entry name" value="PRICHEXTENSN"/>
</dbReference>
<dbReference type="EMBL" id="VIRS01000016">
    <property type="protein sequence ID" value="TQS42782.1"/>
    <property type="molecule type" value="Genomic_DNA"/>
</dbReference>
<comment type="similarity">
    <text evidence="1">Belongs to the peptidase C40 family.</text>
</comment>
<dbReference type="InterPro" id="IPR000064">
    <property type="entry name" value="NLP_P60_dom"/>
</dbReference>
<keyword evidence="7" id="KW-1133">Transmembrane helix</keyword>
<accession>A0A545AN76</accession>
<dbReference type="PROSITE" id="PS00080">
    <property type="entry name" value="MULTICOPPER_OXIDASE2"/>
    <property type="match status" value="1"/>
</dbReference>
<evidence type="ECO:0000256" key="3">
    <source>
        <dbReference type="ARBA" id="ARBA00022723"/>
    </source>
</evidence>
<dbReference type="InterPro" id="IPR051794">
    <property type="entry name" value="PG_Endopeptidase_C40"/>
</dbReference>
<evidence type="ECO:0000256" key="5">
    <source>
        <dbReference type="ARBA" id="ARBA00022807"/>
    </source>
</evidence>
<feature type="region of interest" description="Disordered" evidence="6">
    <location>
        <begin position="1"/>
        <end position="31"/>
    </location>
</feature>
<dbReference type="PANTHER" id="PTHR47359:SF3">
    <property type="entry name" value="NLP_P60 DOMAIN-CONTAINING PROTEIN-RELATED"/>
    <property type="match status" value="1"/>
</dbReference>
<dbReference type="PROSITE" id="PS51935">
    <property type="entry name" value="NLPC_P60"/>
    <property type="match status" value="1"/>
</dbReference>
<dbReference type="Proteomes" id="UP000317982">
    <property type="component" value="Unassembled WGS sequence"/>
</dbReference>
<evidence type="ECO:0000256" key="6">
    <source>
        <dbReference type="SAM" id="MobiDB-lite"/>
    </source>
</evidence>
<feature type="compositionally biased region" description="Low complexity" evidence="6">
    <location>
        <begin position="444"/>
        <end position="462"/>
    </location>
</feature>
<keyword evidence="2" id="KW-0645">Protease</keyword>
<evidence type="ECO:0000256" key="2">
    <source>
        <dbReference type="ARBA" id="ARBA00022670"/>
    </source>
</evidence>
<keyword evidence="5" id="KW-0788">Thiol protease</keyword>
<reference evidence="9 10" key="1">
    <citation type="submission" date="2019-07" db="EMBL/GenBank/DDBJ databases">
        <title>Cryptosporangium phraense sp. nov., isolated from plant litter.</title>
        <authorList>
            <person name="Suriyachadkun C."/>
        </authorList>
    </citation>
    <scope>NUCLEOTIDE SEQUENCE [LARGE SCALE GENOMIC DNA]</scope>
    <source>
        <strain evidence="9 10">A-T 5661</strain>
    </source>
</reference>
<evidence type="ECO:0000256" key="4">
    <source>
        <dbReference type="ARBA" id="ARBA00022801"/>
    </source>
</evidence>
<keyword evidence="10" id="KW-1185">Reference proteome</keyword>
<comment type="caution">
    <text evidence="9">The sequence shown here is derived from an EMBL/GenBank/DDBJ whole genome shotgun (WGS) entry which is preliminary data.</text>
</comment>
<feature type="region of interest" description="Disordered" evidence="6">
    <location>
        <begin position="426"/>
        <end position="524"/>
    </location>
</feature>
<keyword evidence="7" id="KW-0812">Transmembrane</keyword>
<feature type="compositionally biased region" description="Pro residues" evidence="6">
    <location>
        <begin position="476"/>
        <end position="518"/>
    </location>
</feature>
<keyword evidence="3" id="KW-0479">Metal-binding</keyword>
<gene>
    <name evidence="9" type="ORF">FL583_22220</name>
</gene>
<dbReference type="GO" id="GO:0008234">
    <property type="term" value="F:cysteine-type peptidase activity"/>
    <property type="evidence" value="ECO:0007669"/>
    <property type="project" value="UniProtKB-KW"/>
</dbReference>
<dbReference type="RefSeq" id="WP_142706651.1">
    <property type="nucleotide sequence ID" value="NZ_VIRS01000016.1"/>
</dbReference>
<dbReference type="GO" id="GO:0006508">
    <property type="term" value="P:proteolysis"/>
    <property type="evidence" value="ECO:0007669"/>
    <property type="project" value="UniProtKB-KW"/>
</dbReference>
<dbReference type="SUPFAM" id="SSF54001">
    <property type="entry name" value="Cysteine proteinases"/>
    <property type="match status" value="1"/>
</dbReference>
<evidence type="ECO:0000256" key="7">
    <source>
        <dbReference type="SAM" id="Phobius"/>
    </source>
</evidence>